<dbReference type="SMART" id="SM00282">
    <property type="entry name" value="LamG"/>
    <property type="match status" value="1"/>
</dbReference>
<feature type="chain" id="PRO_5038620980" description="Laminin G domain-containing protein" evidence="3">
    <location>
        <begin position="26"/>
        <end position="2646"/>
    </location>
</feature>
<dbReference type="SUPFAM" id="SSF49899">
    <property type="entry name" value="Concanavalin A-like lectins/glucanases"/>
    <property type="match status" value="1"/>
</dbReference>
<dbReference type="CDD" id="cd00110">
    <property type="entry name" value="LamG"/>
    <property type="match status" value="1"/>
</dbReference>
<dbReference type="Pfam" id="PF20148">
    <property type="entry name" value="DUF6531"/>
    <property type="match status" value="1"/>
</dbReference>
<dbReference type="PROSITE" id="PS50818">
    <property type="entry name" value="INTEIN_C_TER"/>
    <property type="match status" value="1"/>
</dbReference>
<dbReference type="NCBIfam" id="TIGR03696">
    <property type="entry name" value="Rhs_assc_core"/>
    <property type="match status" value="1"/>
</dbReference>
<feature type="signal peptide" evidence="3">
    <location>
        <begin position="1"/>
        <end position="25"/>
    </location>
</feature>
<feature type="domain" description="Laminin G" evidence="4">
    <location>
        <begin position="514"/>
        <end position="702"/>
    </location>
</feature>
<dbReference type="NCBIfam" id="TIGR01643">
    <property type="entry name" value="YD_repeat_2x"/>
    <property type="match status" value="5"/>
</dbReference>
<dbReference type="Pfam" id="PF13385">
    <property type="entry name" value="Laminin_G_3"/>
    <property type="match status" value="1"/>
</dbReference>
<proteinExistence type="predicted"/>
<dbReference type="InterPro" id="IPR050708">
    <property type="entry name" value="T6SS_VgrG/RHS"/>
</dbReference>
<dbReference type="InterPro" id="IPR022385">
    <property type="entry name" value="Rhs_assc_core"/>
</dbReference>
<feature type="compositionally biased region" description="Low complexity" evidence="2">
    <location>
        <begin position="2270"/>
        <end position="2280"/>
    </location>
</feature>
<dbReference type="CDD" id="cd00081">
    <property type="entry name" value="Hint"/>
    <property type="match status" value="1"/>
</dbReference>
<dbReference type="InterPro" id="IPR013320">
    <property type="entry name" value="ConA-like_dom_sf"/>
</dbReference>
<dbReference type="Pfam" id="PF07591">
    <property type="entry name" value="PT-HINT"/>
    <property type="match status" value="1"/>
</dbReference>
<dbReference type="InterPro" id="IPR001791">
    <property type="entry name" value="Laminin_G"/>
</dbReference>
<evidence type="ECO:0000313" key="6">
    <source>
        <dbReference type="Proteomes" id="UP000306628"/>
    </source>
</evidence>
<feature type="compositionally biased region" description="Basic and acidic residues" evidence="2">
    <location>
        <begin position="2231"/>
        <end position="2245"/>
    </location>
</feature>
<dbReference type="InterPro" id="IPR036844">
    <property type="entry name" value="Hint_dom_sf"/>
</dbReference>
<keyword evidence="1" id="KW-0677">Repeat</keyword>
<dbReference type="EMBL" id="VCKX01000120">
    <property type="protein sequence ID" value="TMR29421.1"/>
    <property type="molecule type" value="Genomic_DNA"/>
</dbReference>
<feature type="compositionally biased region" description="Basic residues" evidence="2">
    <location>
        <begin position="2187"/>
        <end position="2201"/>
    </location>
</feature>
<dbReference type="InterPro" id="IPR030934">
    <property type="entry name" value="Intein_C"/>
</dbReference>
<dbReference type="SMART" id="SM00306">
    <property type="entry name" value="HintN"/>
    <property type="match status" value="1"/>
</dbReference>
<sequence length="2646" mass="284189">MKIVLLALVFLLPGLLQLSTQPVVAEARQTDLAQVEPPQQQRGSSGVPPTLVDASATRANQEAAGPKSASAKAPAGALGPDRSYAGGVWTAEREPSRGWIPRDSLERKRASSVDSRATAMVDTPSIGTSYPESGTQVDTLTPQLRVEAYNTGLSNWWDIEREYKVCEASTCTTSPWKPWTDPYWTVPVGKLQWGKSYTWEIRVRDITTGGTSVRTGMYFTTGVRQPQVSSLLATSGVNGQEFHQVPGNYTATVTDASIATAGSVPLAVMRSYNSLDRRAKTMFGAGWSTRFDMKIAPEGGTSESLLLTYPDGRQLRFVQHVGKSTYQPPPGMHFTLTKQTAGGWKLMDKQSTVYEFDTQGRLLNVADSRGRGQQLTYTEGKLTKVTADGGRSLSFSFTGDHVTAVSTDPVGGTPLTWTYHYDGDRLAKVCAPGQESSCTAYTYDSASRYRETVLDSRPVHYFRLGEVRTETWPEVGTVTCFPDEADAVGCQTFGSGTVTGQPGALAGTTNAAATFQGSGRSSHFEIGPTLTKLGDQLSVEAWFKTTKSGFIYWAGKGAWNASSPGYGVPGLYVGTDGKLRGLLKLALGAETPGTPVASPQAVNDGQWHHAVITVANENTALYVDGAAAGSEPVGVEDWDWVSGSVIGTGAADSYLPGTPAGISTPAEFGFQGSIDEVALYDRALTAAEVRAHYDARAEAAFSLSKVTLPSGRTWMSGAYDPASGRLTSMTDDNGGTWKIGVPVLDHDKRISTASVTDPRQKTLQFEYDPWRGHRLVSATDQLGKKTTYSYDTGGFLQTVTDPNSTSITDYSDARGNVVQRKTCRTTSSCQYTHYSYYYNATNVFDARNNLLTTFRDARSASSTDNTYATVWEYNTYGEQTKETAPATPDFPQGRSLTIAYTDGTEAAIGGGTTPAGLVKTRTDARGNVWEQRYTAAGDLAEQTEPEGLITTYDYDAVGRAVARTEISTAFPDGVKTSLAYDGLGQLVRHTGAPVKNEITGKTHTIETRHTYDPDGNTLTDTVADLTGGDPERTITYTYDAFGREETVTGPEGGVVRASWDTSGARTTVTDELGSVFGYTYTERGEPATRTLKNWTGSPVNPQPSQEIVLESYSYDPGGRLAAQVDAMGRKTSYTYFTDDLLADVIAKDVKVNDLTTVKDIVLESNTYDAAGNRAGVKTPAAQTTFAYDAAGRLASSTFDPAGLARKVTNAYDANDNLLKQTLTAAGTSRAESVEFGYNKENQLVRQTVENGETDLTTTWSVDQRGLVTASVDPRGNLSGATAADFTTHHRYDAHGRLVEAKAPTVTVERAGTAESTRPTTRFGYDSAGRQTHVIDAEGRQSTTAFDKLGRVTAVTGTPYTPPGGTPLVPQQSFAYDAAGQLTKVTDARGNSSTAEYDALGNQVRTTQPAIDGQPGGQEVTEYDLAGEPLAQVDPTGGRIEATYDDLGRMITRTLIERRPAMAAYTTKFSYTNAGFPDTMTPPIGKATSYGVNAAGEITKITDPLGYLTEIAYDAAGRTAKTTTPLRYASVLEYDLAGRLIASKDLDTAGAMKRMVEHGYDAASNPVRTTSGEGHVTTRSYDATNVQTQLVEPVSATESITTTFGYDATRAPTRSTDGRGNTVWTGYNTLGLVETVTEPSTAAHPAPADRTWTQSYDAAGNLTVLQQPGGVRIDRHYDALNRLTKETGQGAQVATPERGYRYDATGRQVGIGDYSLEYNDRGLLTKVTRGATQIALAAFTYDALGNPLTRSDSSGNATFTWDDNTRLATAADPVSGRAFTYGYDKDSRLTSLNSTSPVNTQVFTYDPLSRVETHTLKSATAQLAKITYGWDKDDHLISKTTEGTAGAGGNTYGYDRAGRLTSWTAPNGNVTSYTWDGAGNRTKAGEATYTYDERNRLLSGAGTDYTYTPRGTLATETTGTATKNLVFDAFDRLVNDGEATYAYDALGRLTTRKKGTEESRFTYSGLANDITTVSDQTGTTKAKYGRDPSGGILSLQEGGDPALGVMSDLHSDVVATFSGTALVDSVAYNPFGEPIARTGAQRSLGYQGEYTDPDTGKVNMDARWYVPGTGGFASRDDWTLSPDPSSQLNRYLYGQGDPLAHQDPNGHSPHINVNMNVPRPEPGFKKGWSQNWCNGGGGPTCAQAEKFEAAGKTEAEFYDRVHAPAAQHYNKADKQNSDTWTGSGDPGKKHKQGNRPTGKKRTQGQSSSGTKKDDKKRTKKRRDRSDDDDDEQARSLDSDRRDDRRCTRNCPQPKKPAAKKRTPTKPKKAVKGSVKSSAKGGTPKKRQTKKSTDEKCRTGPCTGTYSGIELGRGSVATASDYGVSDWKKDIVEDLAETTTDSIIDEILDDVAPDLPPSNPPGLNGCTPSGNSFVPGTRVLMADGSHQPIEDVKVGDRVIATDPVTGITAAKPVTTLITGDGTKHLVKITVDVDGARGGTTDDITATDNHPFWVPALREWVDAGQLQPGIWLQTSAGTYIQVTAVQVRTAIQRVHNLTVDGIHTYYAAAGATDLLVHNADCTNVLSNTPDVDNADTLRGHDPGTAFSGVYDPTSGTFRAQLNVPLRGPNTPPNAVNRTGGHGEINFLHFRGSRDTVGFTLFKDEEGLSVGWLSRSVNGRNHGDPMAPMEHRQGIMDLVSVTTGLPVKSR</sequence>
<dbReference type="PANTHER" id="PTHR32305:SF15">
    <property type="entry name" value="PROTEIN RHSA-RELATED"/>
    <property type="match status" value="1"/>
</dbReference>
<dbReference type="InterPro" id="IPR045351">
    <property type="entry name" value="DUF6531"/>
</dbReference>
<reference evidence="5 6" key="1">
    <citation type="submission" date="2019-05" db="EMBL/GenBank/DDBJ databases">
        <title>Draft genome sequence of Nonomuraea zeae DSM 100528.</title>
        <authorList>
            <person name="Saricaoglu S."/>
            <person name="Isik K."/>
        </authorList>
    </citation>
    <scope>NUCLEOTIDE SEQUENCE [LARGE SCALE GENOMIC DNA]</scope>
    <source>
        <strain evidence="5 6">DSM 100528</strain>
    </source>
</reference>
<evidence type="ECO:0000256" key="3">
    <source>
        <dbReference type="SAM" id="SignalP"/>
    </source>
</evidence>
<gene>
    <name evidence="5" type="ORF">ETD85_32375</name>
</gene>
<keyword evidence="6" id="KW-1185">Reference proteome</keyword>
<feature type="compositionally biased region" description="Basic residues" evidence="2">
    <location>
        <begin position="2255"/>
        <end position="2269"/>
    </location>
</feature>
<keyword evidence="3" id="KW-0732">Signal</keyword>
<dbReference type="Gene3D" id="2.180.10.10">
    <property type="entry name" value="RHS repeat-associated core"/>
    <property type="match status" value="6"/>
</dbReference>
<evidence type="ECO:0000256" key="1">
    <source>
        <dbReference type="ARBA" id="ARBA00022737"/>
    </source>
</evidence>
<dbReference type="Pfam" id="PF25023">
    <property type="entry name" value="TEN_YD-shell"/>
    <property type="match status" value="1"/>
</dbReference>
<evidence type="ECO:0000256" key="2">
    <source>
        <dbReference type="SAM" id="MobiDB-lite"/>
    </source>
</evidence>
<dbReference type="PROSITE" id="PS50025">
    <property type="entry name" value="LAM_G_DOMAIN"/>
    <property type="match status" value="1"/>
</dbReference>
<organism evidence="5 6">
    <name type="scientific">Nonomuraea zeae</name>
    <dbReference type="NCBI Taxonomy" id="1642303"/>
    <lineage>
        <taxon>Bacteria</taxon>
        <taxon>Bacillati</taxon>
        <taxon>Actinomycetota</taxon>
        <taxon>Actinomycetes</taxon>
        <taxon>Streptosporangiales</taxon>
        <taxon>Streptosporangiaceae</taxon>
        <taxon>Nonomuraea</taxon>
    </lineage>
</organism>
<dbReference type="InterPro" id="IPR031325">
    <property type="entry name" value="RHS_repeat"/>
</dbReference>
<evidence type="ECO:0000313" key="5">
    <source>
        <dbReference type="EMBL" id="TMR29421.1"/>
    </source>
</evidence>
<protein>
    <recommendedName>
        <fullName evidence="4">Laminin G domain-containing protein</fullName>
    </recommendedName>
</protein>
<name>A0A5S4GAF0_9ACTN</name>
<feature type="region of interest" description="Disordered" evidence="2">
    <location>
        <begin position="32"/>
        <end position="89"/>
    </location>
</feature>
<dbReference type="InterPro" id="IPR056823">
    <property type="entry name" value="TEN-like_YD-shell"/>
</dbReference>
<dbReference type="InterPro" id="IPR003587">
    <property type="entry name" value="Hint_dom_N"/>
</dbReference>
<accession>A0A5S4GAF0</accession>
<feature type="compositionally biased region" description="Low complexity" evidence="2">
    <location>
        <begin position="63"/>
        <end position="77"/>
    </location>
</feature>
<dbReference type="InterPro" id="IPR006530">
    <property type="entry name" value="YD"/>
</dbReference>
<comment type="caution">
    <text evidence="5">The sequence shown here is derived from an EMBL/GenBank/DDBJ whole genome shotgun (WGS) entry which is preliminary data.</text>
</comment>
<dbReference type="Proteomes" id="UP000306628">
    <property type="component" value="Unassembled WGS sequence"/>
</dbReference>
<dbReference type="Gene3D" id="2.60.120.200">
    <property type="match status" value="1"/>
</dbReference>
<feature type="region of interest" description="Disordered" evidence="2">
    <location>
        <begin position="2166"/>
        <end position="2308"/>
    </location>
</feature>
<dbReference type="OrthoDB" id="4981820at2"/>
<dbReference type="Pfam" id="PF05593">
    <property type="entry name" value="RHS_repeat"/>
    <property type="match status" value="6"/>
</dbReference>
<dbReference type="PANTHER" id="PTHR32305">
    <property type="match status" value="1"/>
</dbReference>
<evidence type="ECO:0000259" key="4">
    <source>
        <dbReference type="PROSITE" id="PS50025"/>
    </source>
</evidence>
<dbReference type="SUPFAM" id="SSF51294">
    <property type="entry name" value="Hedgehog/intein (Hint) domain"/>
    <property type="match status" value="1"/>
</dbReference>
<dbReference type="Gene3D" id="2.170.16.10">
    <property type="entry name" value="Hedgehog/Intein (Hint) domain"/>
    <property type="match status" value="1"/>
</dbReference>